<dbReference type="GO" id="GO:0003729">
    <property type="term" value="F:mRNA binding"/>
    <property type="evidence" value="ECO:0007669"/>
    <property type="project" value="TreeGrafter"/>
</dbReference>
<dbReference type="PANTHER" id="PTHR47932:SF2">
    <property type="entry name" value="OS10G0484300 PROTEIN"/>
    <property type="match status" value="1"/>
</dbReference>
<evidence type="ECO:0000256" key="1">
    <source>
        <dbReference type="ARBA" id="ARBA00007626"/>
    </source>
</evidence>
<keyword evidence="2" id="KW-0677">Repeat</keyword>
<dbReference type="PROSITE" id="PS51375">
    <property type="entry name" value="PPR"/>
    <property type="match status" value="1"/>
</dbReference>
<gene>
    <name evidence="4" type="primary">Vigan.09G126400</name>
    <name evidence="4" type="ORF">VIGAN_09126400</name>
</gene>
<name>A0A0S3SY59_PHAAN</name>
<feature type="repeat" description="PPR" evidence="3">
    <location>
        <begin position="59"/>
        <end position="93"/>
    </location>
</feature>
<keyword evidence="5" id="KW-1185">Reference proteome</keyword>
<dbReference type="InterPro" id="IPR002885">
    <property type="entry name" value="PPR_rpt"/>
</dbReference>
<evidence type="ECO:0008006" key="6">
    <source>
        <dbReference type="Google" id="ProtNLM"/>
    </source>
</evidence>
<dbReference type="PANTHER" id="PTHR47932">
    <property type="entry name" value="ATPASE EXPRESSION PROTEIN 3"/>
    <property type="match status" value="1"/>
</dbReference>
<dbReference type="EMBL" id="AP015042">
    <property type="protein sequence ID" value="BAT97733.1"/>
    <property type="molecule type" value="Genomic_DNA"/>
</dbReference>
<dbReference type="Pfam" id="PF13041">
    <property type="entry name" value="PPR_2"/>
    <property type="match status" value="2"/>
</dbReference>
<comment type="similarity">
    <text evidence="1">Belongs to the PPR family. P subfamily.</text>
</comment>
<proteinExistence type="inferred from homology"/>
<protein>
    <recommendedName>
        <fullName evidence="6">Pentacotripeptide-repeat region of PRORP domain-containing protein</fullName>
    </recommendedName>
</protein>
<dbReference type="Proteomes" id="UP000291084">
    <property type="component" value="Chromosome 9"/>
</dbReference>
<organism evidence="4 5">
    <name type="scientific">Vigna angularis var. angularis</name>
    <dbReference type="NCBI Taxonomy" id="157739"/>
    <lineage>
        <taxon>Eukaryota</taxon>
        <taxon>Viridiplantae</taxon>
        <taxon>Streptophyta</taxon>
        <taxon>Embryophyta</taxon>
        <taxon>Tracheophyta</taxon>
        <taxon>Spermatophyta</taxon>
        <taxon>Magnoliopsida</taxon>
        <taxon>eudicotyledons</taxon>
        <taxon>Gunneridae</taxon>
        <taxon>Pentapetalae</taxon>
        <taxon>rosids</taxon>
        <taxon>fabids</taxon>
        <taxon>Fabales</taxon>
        <taxon>Fabaceae</taxon>
        <taxon>Papilionoideae</taxon>
        <taxon>50 kb inversion clade</taxon>
        <taxon>NPAAA clade</taxon>
        <taxon>indigoferoid/millettioid clade</taxon>
        <taxon>Phaseoleae</taxon>
        <taxon>Vigna</taxon>
    </lineage>
</organism>
<dbReference type="AlphaFoldDB" id="A0A0S3SY59"/>
<evidence type="ECO:0000313" key="5">
    <source>
        <dbReference type="Proteomes" id="UP000291084"/>
    </source>
</evidence>
<accession>A0A0S3SY59</accession>
<sequence length="98" mass="11019">MRGLCDKGEVKEALNLHDKVVALGFRLDKITYGTLINGLSKIGETEAGIKLLRTIQGRSTVMYNIIIDSLLKEKHSKEAYDLYSEMVIKEISPDVCYL</sequence>
<evidence type="ECO:0000256" key="2">
    <source>
        <dbReference type="ARBA" id="ARBA00022737"/>
    </source>
</evidence>
<dbReference type="InterPro" id="IPR011990">
    <property type="entry name" value="TPR-like_helical_dom_sf"/>
</dbReference>
<reference evidence="4 5" key="1">
    <citation type="journal article" date="2015" name="Sci. Rep.">
        <title>The power of single molecule real-time sequencing technology in the de novo assembly of a eukaryotic genome.</title>
        <authorList>
            <person name="Sakai H."/>
            <person name="Naito K."/>
            <person name="Ogiso-Tanaka E."/>
            <person name="Takahashi Y."/>
            <person name="Iseki K."/>
            <person name="Muto C."/>
            <person name="Satou K."/>
            <person name="Teruya K."/>
            <person name="Shiroma A."/>
            <person name="Shimoji M."/>
            <person name="Hirano T."/>
            <person name="Itoh T."/>
            <person name="Kaga A."/>
            <person name="Tomooka N."/>
        </authorList>
    </citation>
    <scope>NUCLEOTIDE SEQUENCE [LARGE SCALE GENOMIC DNA]</scope>
    <source>
        <strain evidence="5">cv. Shumari</strain>
    </source>
</reference>
<evidence type="ECO:0000256" key="3">
    <source>
        <dbReference type="PROSITE-ProRule" id="PRU00708"/>
    </source>
</evidence>
<dbReference type="OrthoDB" id="1934535at2759"/>
<dbReference type="Gene3D" id="1.25.40.10">
    <property type="entry name" value="Tetratricopeptide repeat domain"/>
    <property type="match status" value="2"/>
</dbReference>
<evidence type="ECO:0000313" key="4">
    <source>
        <dbReference type="EMBL" id="BAT97733.1"/>
    </source>
</evidence>
<dbReference type="NCBIfam" id="TIGR00756">
    <property type="entry name" value="PPR"/>
    <property type="match status" value="2"/>
</dbReference>